<feature type="domain" description="Protein kinase" evidence="1">
    <location>
        <begin position="19"/>
        <end position="237"/>
    </location>
</feature>
<evidence type="ECO:0000313" key="3">
    <source>
        <dbReference type="Proteomes" id="UP000054097"/>
    </source>
</evidence>
<reference evidence="3" key="2">
    <citation type="submission" date="2015-01" db="EMBL/GenBank/DDBJ databases">
        <title>Evolutionary Origins and Diversification of the Mycorrhizal Mutualists.</title>
        <authorList>
            <consortium name="DOE Joint Genome Institute"/>
            <consortium name="Mycorrhizal Genomics Consortium"/>
            <person name="Kohler A."/>
            <person name="Kuo A."/>
            <person name="Nagy L.G."/>
            <person name="Floudas D."/>
            <person name="Copeland A."/>
            <person name="Barry K.W."/>
            <person name="Cichocki N."/>
            <person name="Veneault-Fourrey C."/>
            <person name="LaButti K."/>
            <person name="Lindquist E.A."/>
            <person name="Lipzen A."/>
            <person name="Lundell T."/>
            <person name="Morin E."/>
            <person name="Murat C."/>
            <person name="Riley R."/>
            <person name="Ohm R."/>
            <person name="Sun H."/>
            <person name="Tunlid A."/>
            <person name="Henrissat B."/>
            <person name="Grigoriev I.V."/>
            <person name="Hibbett D.S."/>
            <person name="Martin F."/>
        </authorList>
    </citation>
    <scope>NUCLEOTIDE SEQUENCE [LARGE SCALE GENOMIC DNA]</scope>
    <source>
        <strain evidence="3">MAFF 305830</strain>
    </source>
</reference>
<dbReference type="Proteomes" id="UP000054097">
    <property type="component" value="Unassembled WGS sequence"/>
</dbReference>
<dbReference type="InterPro" id="IPR000719">
    <property type="entry name" value="Prot_kinase_dom"/>
</dbReference>
<dbReference type="SUPFAM" id="SSF56112">
    <property type="entry name" value="Protein kinase-like (PK-like)"/>
    <property type="match status" value="1"/>
</dbReference>
<evidence type="ECO:0000313" key="2">
    <source>
        <dbReference type="EMBL" id="KIM20542.1"/>
    </source>
</evidence>
<dbReference type="STRING" id="933852.A0A0C2WSL8"/>
<dbReference type="InterPro" id="IPR051681">
    <property type="entry name" value="Ser/Thr_Kinases-Pseudokinases"/>
</dbReference>
<dbReference type="PROSITE" id="PS00108">
    <property type="entry name" value="PROTEIN_KINASE_ST"/>
    <property type="match status" value="1"/>
</dbReference>
<dbReference type="GO" id="GO:0004674">
    <property type="term" value="F:protein serine/threonine kinase activity"/>
    <property type="evidence" value="ECO:0007669"/>
    <property type="project" value="TreeGrafter"/>
</dbReference>
<feature type="non-terminal residue" evidence="2">
    <location>
        <position position="1"/>
    </location>
</feature>
<gene>
    <name evidence="2" type="ORF">M408DRAFT_81867</name>
</gene>
<dbReference type="PANTHER" id="PTHR44329">
    <property type="entry name" value="SERINE/THREONINE-PROTEIN KINASE TNNI3K-RELATED"/>
    <property type="match status" value="1"/>
</dbReference>
<protein>
    <recommendedName>
        <fullName evidence="1">Protein kinase domain-containing protein</fullName>
    </recommendedName>
</protein>
<keyword evidence="3" id="KW-1185">Reference proteome</keyword>
<proteinExistence type="predicted"/>
<organism evidence="2 3">
    <name type="scientific">Serendipita vermifera MAFF 305830</name>
    <dbReference type="NCBI Taxonomy" id="933852"/>
    <lineage>
        <taxon>Eukaryota</taxon>
        <taxon>Fungi</taxon>
        <taxon>Dikarya</taxon>
        <taxon>Basidiomycota</taxon>
        <taxon>Agaricomycotina</taxon>
        <taxon>Agaricomycetes</taxon>
        <taxon>Sebacinales</taxon>
        <taxon>Serendipitaceae</taxon>
        <taxon>Serendipita</taxon>
    </lineage>
</organism>
<dbReference type="GO" id="GO:0005524">
    <property type="term" value="F:ATP binding"/>
    <property type="evidence" value="ECO:0007669"/>
    <property type="project" value="InterPro"/>
</dbReference>
<dbReference type="PROSITE" id="PS50011">
    <property type="entry name" value="PROTEIN_KINASE_DOM"/>
    <property type="match status" value="1"/>
</dbReference>
<accession>A0A0C2WSL8</accession>
<dbReference type="Gene3D" id="1.10.510.10">
    <property type="entry name" value="Transferase(Phosphotransferase) domain 1"/>
    <property type="match status" value="1"/>
</dbReference>
<dbReference type="SMART" id="SM00220">
    <property type="entry name" value="S_TKc"/>
    <property type="match status" value="1"/>
</dbReference>
<dbReference type="EMBL" id="KN824425">
    <property type="protein sequence ID" value="KIM20542.1"/>
    <property type="molecule type" value="Genomic_DNA"/>
</dbReference>
<dbReference type="OrthoDB" id="3260955at2759"/>
<sequence length="237" mass="26849">LELLMRDRFPPDLSGQISIPDLGSSIPGGLADVYVGVMRDKQVAVKRLRIRKTNKIEAYWEESNERRLRREMHVWSALRHPNISEFLGFITGFGDYPAMISIWYQRGTVSEYLDRVAPPVNERLGLVLGISYGLQYLHNLKIIHGDLKPSNVLVDDIGAARLCDFGLVRLADWDGPAGMTTTSPYTGTERYKPPELFISKENRRPVATFEGDIYSLGCVILEVRQPLFGFRPALQLQ</sequence>
<dbReference type="InterPro" id="IPR008271">
    <property type="entry name" value="Ser/Thr_kinase_AS"/>
</dbReference>
<evidence type="ECO:0000259" key="1">
    <source>
        <dbReference type="PROSITE" id="PS50011"/>
    </source>
</evidence>
<dbReference type="AlphaFoldDB" id="A0A0C2WSL8"/>
<dbReference type="Pfam" id="PF00069">
    <property type="entry name" value="Pkinase"/>
    <property type="match status" value="1"/>
</dbReference>
<dbReference type="InterPro" id="IPR011009">
    <property type="entry name" value="Kinase-like_dom_sf"/>
</dbReference>
<dbReference type="HOGENOM" id="CLU_000288_7_18_1"/>
<name>A0A0C2WSL8_SERVB</name>
<reference evidence="2 3" key="1">
    <citation type="submission" date="2014-04" db="EMBL/GenBank/DDBJ databases">
        <authorList>
            <consortium name="DOE Joint Genome Institute"/>
            <person name="Kuo A."/>
            <person name="Zuccaro A."/>
            <person name="Kohler A."/>
            <person name="Nagy L.G."/>
            <person name="Floudas D."/>
            <person name="Copeland A."/>
            <person name="Barry K.W."/>
            <person name="Cichocki N."/>
            <person name="Veneault-Fourrey C."/>
            <person name="LaButti K."/>
            <person name="Lindquist E.A."/>
            <person name="Lipzen A."/>
            <person name="Lundell T."/>
            <person name="Morin E."/>
            <person name="Murat C."/>
            <person name="Sun H."/>
            <person name="Tunlid A."/>
            <person name="Henrissat B."/>
            <person name="Grigoriev I.V."/>
            <person name="Hibbett D.S."/>
            <person name="Martin F."/>
            <person name="Nordberg H.P."/>
            <person name="Cantor M.N."/>
            <person name="Hua S.X."/>
        </authorList>
    </citation>
    <scope>NUCLEOTIDE SEQUENCE [LARGE SCALE GENOMIC DNA]</scope>
    <source>
        <strain evidence="2 3">MAFF 305830</strain>
    </source>
</reference>